<reference evidence="2 3" key="1">
    <citation type="submission" date="2024-10" db="EMBL/GenBank/DDBJ databases">
        <authorList>
            <person name="Kim D."/>
        </authorList>
    </citation>
    <scope>NUCLEOTIDE SEQUENCE [LARGE SCALE GENOMIC DNA]</scope>
    <source>
        <strain evidence="2">BH-2024</strain>
    </source>
</reference>
<proteinExistence type="predicted"/>
<gene>
    <name evidence="2" type="ORF">niasHT_023094</name>
</gene>
<feature type="region of interest" description="Disordered" evidence="1">
    <location>
        <begin position="31"/>
        <end position="68"/>
    </location>
</feature>
<keyword evidence="3" id="KW-1185">Reference proteome</keyword>
<evidence type="ECO:0000256" key="1">
    <source>
        <dbReference type="SAM" id="MobiDB-lite"/>
    </source>
</evidence>
<evidence type="ECO:0000313" key="3">
    <source>
        <dbReference type="Proteomes" id="UP001620626"/>
    </source>
</evidence>
<dbReference type="EMBL" id="JBICBT010000775">
    <property type="protein sequence ID" value="KAL3101574.1"/>
    <property type="molecule type" value="Genomic_DNA"/>
</dbReference>
<dbReference type="AlphaFoldDB" id="A0ABD2KGH8"/>
<comment type="caution">
    <text evidence="2">The sequence shown here is derived from an EMBL/GenBank/DDBJ whole genome shotgun (WGS) entry which is preliminary data.</text>
</comment>
<accession>A0ABD2KGH8</accession>
<feature type="compositionally biased region" description="Basic residues" evidence="1">
    <location>
        <begin position="114"/>
        <end position="123"/>
    </location>
</feature>
<evidence type="ECO:0000313" key="2">
    <source>
        <dbReference type="EMBL" id="KAL3101574.1"/>
    </source>
</evidence>
<sequence length="123" mass="13803">MANLHSLSKAQLILDGLQVYIEARFDTIDALSSPNPGIPPNDPLFTTSNRHTHCSAPDHGHFRPSTNDDDVLRVSRIEIPRLSGLAEEWGMGRLRLCRPFTPVSRLSEAPHPPNSRRARHHDE</sequence>
<organism evidence="2 3">
    <name type="scientific">Heterodera trifolii</name>
    <dbReference type="NCBI Taxonomy" id="157864"/>
    <lineage>
        <taxon>Eukaryota</taxon>
        <taxon>Metazoa</taxon>
        <taxon>Ecdysozoa</taxon>
        <taxon>Nematoda</taxon>
        <taxon>Chromadorea</taxon>
        <taxon>Rhabditida</taxon>
        <taxon>Tylenchina</taxon>
        <taxon>Tylenchomorpha</taxon>
        <taxon>Tylenchoidea</taxon>
        <taxon>Heteroderidae</taxon>
        <taxon>Heteroderinae</taxon>
        <taxon>Heterodera</taxon>
    </lineage>
</organism>
<feature type="region of interest" description="Disordered" evidence="1">
    <location>
        <begin position="102"/>
        <end position="123"/>
    </location>
</feature>
<protein>
    <submittedName>
        <fullName evidence="2">Uncharacterized protein</fullName>
    </submittedName>
</protein>
<name>A0ABD2KGH8_9BILA</name>
<dbReference type="Proteomes" id="UP001620626">
    <property type="component" value="Unassembled WGS sequence"/>
</dbReference>